<dbReference type="AlphaFoldDB" id="A0A401SPF9"/>
<dbReference type="InterPro" id="IPR026185">
    <property type="entry name" value="EPSTI1"/>
</dbReference>
<reference evidence="1 2" key="1">
    <citation type="journal article" date="2018" name="Nat. Ecol. Evol.">
        <title>Shark genomes provide insights into elasmobranch evolution and the origin of vertebrates.</title>
        <authorList>
            <person name="Hara Y"/>
            <person name="Yamaguchi K"/>
            <person name="Onimaru K"/>
            <person name="Kadota M"/>
            <person name="Koyanagi M"/>
            <person name="Keeley SD"/>
            <person name="Tatsumi K"/>
            <person name="Tanaka K"/>
            <person name="Motone F"/>
            <person name="Kageyama Y"/>
            <person name="Nozu R"/>
            <person name="Adachi N"/>
            <person name="Nishimura O"/>
            <person name="Nakagawa R"/>
            <person name="Tanegashima C"/>
            <person name="Kiyatake I"/>
            <person name="Matsumoto R"/>
            <person name="Murakumo K"/>
            <person name="Nishida K"/>
            <person name="Terakita A"/>
            <person name="Kuratani S"/>
            <person name="Sato K"/>
            <person name="Hyodo S Kuraku.S."/>
        </authorList>
    </citation>
    <scope>NUCLEOTIDE SEQUENCE [LARGE SCALE GENOMIC DNA]</scope>
</reference>
<accession>A0A401SPF9</accession>
<name>A0A401SPF9_CHIPU</name>
<evidence type="ECO:0000313" key="1">
    <source>
        <dbReference type="EMBL" id="GCC32266.1"/>
    </source>
</evidence>
<gene>
    <name evidence="1" type="ORF">chiPu_0010727</name>
</gene>
<sequence length="110" mass="12507">MVAQVLPNFIDLPPKRSFFEVVTLNRSYGAYSVTVPDQKKWSNLQKKATEELAALEKLKRRNIGHVSITPRAVGGKLTQEEVRRRQQQNFSKAEIIQAEISGQQSPKKET</sequence>
<dbReference type="PANTHER" id="PTHR22529:SF2">
    <property type="match status" value="1"/>
</dbReference>
<dbReference type="EMBL" id="BEZZ01000422">
    <property type="protein sequence ID" value="GCC32266.1"/>
    <property type="molecule type" value="Genomic_DNA"/>
</dbReference>
<organism evidence="1 2">
    <name type="scientific">Chiloscyllium punctatum</name>
    <name type="common">Brownbanded bambooshark</name>
    <name type="synonym">Hemiscyllium punctatum</name>
    <dbReference type="NCBI Taxonomy" id="137246"/>
    <lineage>
        <taxon>Eukaryota</taxon>
        <taxon>Metazoa</taxon>
        <taxon>Chordata</taxon>
        <taxon>Craniata</taxon>
        <taxon>Vertebrata</taxon>
        <taxon>Chondrichthyes</taxon>
        <taxon>Elasmobranchii</taxon>
        <taxon>Galeomorphii</taxon>
        <taxon>Galeoidea</taxon>
        <taxon>Orectolobiformes</taxon>
        <taxon>Hemiscylliidae</taxon>
        <taxon>Chiloscyllium</taxon>
    </lineage>
</organism>
<dbReference type="PANTHER" id="PTHR22529">
    <property type="entry name" value="EPITHELIAL-STROMAL INTERACTION PROTEIN 1"/>
    <property type="match status" value="1"/>
</dbReference>
<proteinExistence type="predicted"/>
<evidence type="ECO:0000313" key="2">
    <source>
        <dbReference type="Proteomes" id="UP000287033"/>
    </source>
</evidence>
<keyword evidence="2" id="KW-1185">Reference proteome</keyword>
<comment type="caution">
    <text evidence="1">The sequence shown here is derived from an EMBL/GenBank/DDBJ whole genome shotgun (WGS) entry which is preliminary data.</text>
</comment>
<dbReference type="OrthoDB" id="10053624at2759"/>
<dbReference type="Proteomes" id="UP000287033">
    <property type="component" value="Unassembled WGS sequence"/>
</dbReference>
<protein>
    <submittedName>
        <fullName evidence="1">Uncharacterized protein</fullName>
    </submittedName>
</protein>